<organism evidence="2 3">
    <name type="scientific">Candidatus Chisholmbacteria bacterium RIFCSPHIGHO2_01_FULL_52_32</name>
    <dbReference type="NCBI Taxonomy" id="1797591"/>
    <lineage>
        <taxon>Bacteria</taxon>
        <taxon>Candidatus Chisholmiibacteriota</taxon>
    </lineage>
</organism>
<gene>
    <name evidence="2" type="ORF">A2786_00195</name>
</gene>
<evidence type="ECO:0000313" key="2">
    <source>
        <dbReference type="EMBL" id="OGY17966.1"/>
    </source>
</evidence>
<reference evidence="2 3" key="1">
    <citation type="journal article" date="2016" name="Nat. Commun.">
        <title>Thousands of microbial genomes shed light on interconnected biogeochemical processes in an aquifer system.</title>
        <authorList>
            <person name="Anantharaman K."/>
            <person name="Brown C.T."/>
            <person name="Hug L.A."/>
            <person name="Sharon I."/>
            <person name="Castelle C.J."/>
            <person name="Probst A.J."/>
            <person name="Thomas B.C."/>
            <person name="Singh A."/>
            <person name="Wilkins M.J."/>
            <person name="Karaoz U."/>
            <person name="Brodie E.L."/>
            <person name="Williams K.H."/>
            <person name="Hubbard S.S."/>
            <person name="Banfield J.F."/>
        </authorList>
    </citation>
    <scope>NUCLEOTIDE SEQUENCE [LARGE SCALE GENOMIC DNA]</scope>
</reference>
<feature type="transmembrane region" description="Helical" evidence="1">
    <location>
        <begin position="65"/>
        <end position="82"/>
    </location>
</feature>
<name>A0A1G1VRE4_9BACT</name>
<accession>A0A1G1VRE4</accession>
<keyword evidence="1" id="KW-1133">Transmembrane helix</keyword>
<evidence type="ECO:0000256" key="1">
    <source>
        <dbReference type="SAM" id="Phobius"/>
    </source>
</evidence>
<dbReference type="EMBL" id="MHCJ01000004">
    <property type="protein sequence ID" value="OGY17966.1"/>
    <property type="molecule type" value="Genomic_DNA"/>
</dbReference>
<protein>
    <submittedName>
        <fullName evidence="2">Uncharacterized protein</fullName>
    </submittedName>
</protein>
<sequence length="162" mass="18537">MFKNPIVKNILSAVAVAVFGFILLNLTFLFDFLIQSLVVRLIELFTSVDFETIDFQTSFQWLPPAMHGLFVVIIGVISWLVFRSRRGTLYKAIYMTVPLALVFVTLGIFLYRWPIVAYSIGGMLGIGILSFFYRTKQPWLYYYTFILISLAMLLVGLLGVEI</sequence>
<feature type="transmembrane region" description="Helical" evidence="1">
    <location>
        <begin position="12"/>
        <end position="34"/>
    </location>
</feature>
<feature type="transmembrane region" description="Helical" evidence="1">
    <location>
        <begin position="115"/>
        <end position="133"/>
    </location>
</feature>
<evidence type="ECO:0000313" key="3">
    <source>
        <dbReference type="Proteomes" id="UP000179233"/>
    </source>
</evidence>
<keyword evidence="1" id="KW-0472">Membrane</keyword>
<feature type="transmembrane region" description="Helical" evidence="1">
    <location>
        <begin position="140"/>
        <end position="160"/>
    </location>
</feature>
<dbReference type="Proteomes" id="UP000179233">
    <property type="component" value="Unassembled WGS sequence"/>
</dbReference>
<feature type="transmembrane region" description="Helical" evidence="1">
    <location>
        <begin position="89"/>
        <end position="109"/>
    </location>
</feature>
<proteinExistence type="predicted"/>
<comment type="caution">
    <text evidence="2">The sequence shown here is derived from an EMBL/GenBank/DDBJ whole genome shotgun (WGS) entry which is preliminary data.</text>
</comment>
<keyword evidence="1" id="KW-0812">Transmembrane</keyword>
<dbReference type="AlphaFoldDB" id="A0A1G1VRE4"/>